<organism evidence="1 2">
    <name type="scientific">Bacteroides thetaiotaomicron dnLKV9</name>
    <dbReference type="NCBI Taxonomy" id="1235785"/>
    <lineage>
        <taxon>Bacteria</taxon>
        <taxon>Pseudomonadati</taxon>
        <taxon>Bacteroidota</taxon>
        <taxon>Bacteroidia</taxon>
        <taxon>Bacteroidales</taxon>
        <taxon>Bacteroidaceae</taxon>
        <taxon>Bacteroides</taxon>
    </lineage>
</organism>
<name>R9H7H9_BACT4</name>
<comment type="caution">
    <text evidence="1">The sequence shown here is derived from an EMBL/GenBank/DDBJ whole genome shotgun (WGS) entry which is preliminary data.</text>
</comment>
<proteinExistence type="predicted"/>
<dbReference type="EMBL" id="ASSM01000009">
    <property type="protein sequence ID" value="EOR99996.1"/>
    <property type="molecule type" value="Genomic_DNA"/>
</dbReference>
<gene>
    <name evidence="1" type="ORF">C799_02032</name>
</gene>
<dbReference type="AlphaFoldDB" id="R9H7H9"/>
<sequence>MRYASFSITKPLVGLKGTPPWFKTNVFFLTEEPVFPR</sequence>
<evidence type="ECO:0000313" key="1">
    <source>
        <dbReference type="EMBL" id="EOR99996.1"/>
    </source>
</evidence>
<protein>
    <submittedName>
        <fullName evidence="1">Uncharacterized protein</fullName>
    </submittedName>
</protein>
<evidence type="ECO:0000313" key="2">
    <source>
        <dbReference type="Proteomes" id="UP000014207"/>
    </source>
</evidence>
<dbReference type="Proteomes" id="UP000014207">
    <property type="component" value="Unassembled WGS sequence"/>
</dbReference>
<accession>R9H7H9</accession>
<dbReference type="HOGENOM" id="CLU_3340387_0_0_10"/>
<reference evidence="1 2" key="1">
    <citation type="submission" date="2013-04" db="EMBL/GenBank/DDBJ databases">
        <title>The Genome Sequence of Bacteroides thetaiotaomicron dnLKV9.</title>
        <authorList>
            <consortium name="The Broad Institute Genomics Platform"/>
            <consortium name="The Broad Institute Genome Sequencing Center for Infectious Disease"/>
            <person name="Earl A."/>
            <person name="Xavier R."/>
            <person name="Kuhn K."/>
            <person name="Stappenbeck T."/>
            <person name="Walker B."/>
            <person name="Young S."/>
            <person name="Zeng Q."/>
            <person name="Gargeya S."/>
            <person name="Fitzgerald M."/>
            <person name="Haas B."/>
            <person name="Abouelleil A."/>
            <person name="Allen A.W."/>
            <person name="Alvarado L."/>
            <person name="Arachchi H.M."/>
            <person name="Berlin A.M."/>
            <person name="Chapman S.B."/>
            <person name="Gainer-Dewar J."/>
            <person name="Goldberg J."/>
            <person name="Griggs A."/>
            <person name="Gujja S."/>
            <person name="Hansen M."/>
            <person name="Howarth C."/>
            <person name="Imamovic A."/>
            <person name="Ireland A."/>
            <person name="Larimer J."/>
            <person name="McCowan C."/>
            <person name="Murphy C."/>
            <person name="Pearson M."/>
            <person name="Poon T.W."/>
            <person name="Priest M."/>
            <person name="Roberts A."/>
            <person name="Saif S."/>
            <person name="Shea T."/>
            <person name="Sisk P."/>
            <person name="Sykes S."/>
            <person name="Wortman J."/>
            <person name="Nusbaum C."/>
            <person name="Birren B."/>
        </authorList>
    </citation>
    <scope>NUCLEOTIDE SEQUENCE [LARGE SCALE GENOMIC DNA]</scope>
    <source>
        <strain evidence="2">dnLKV9</strain>
    </source>
</reference>